<dbReference type="InterPro" id="IPR006652">
    <property type="entry name" value="Kelch_1"/>
</dbReference>
<keyword evidence="2" id="KW-0677">Repeat</keyword>
<dbReference type="SUPFAM" id="SSF50965">
    <property type="entry name" value="Galactose oxidase, central domain"/>
    <property type="match status" value="1"/>
</dbReference>
<reference evidence="3" key="1">
    <citation type="journal article" date="2013" name="Genome Biol. Evol.">
        <title>Punctuated emergences of genetic and phenotypic innovations in eumetazoan, bilaterian, euteleostome, and hominidae ancestors.</title>
        <authorList>
            <person name="Wenger Y."/>
            <person name="Galliot B."/>
        </authorList>
    </citation>
    <scope>NUCLEOTIDE SEQUENCE</scope>
    <source>
        <tissue evidence="3">Whole animals</tissue>
    </source>
</reference>
<dbReference type="Gene3D" id="2.120.10.80">
    <property type="entry name" value="Kelch-type beta propeller"/>
    <property type="match status" value="2"/>
</dbReference>
<dbReference type="PANTHER" id="PTHR46228:SF2">
    <property type="entry name" value="KELCH REPEAT PROTEIN (AFU_ORTHOLOGUE AFUA_4G14350)"/>
    <property type="match status" value="1"/>
</dbReference>
<accession>T2M3D4</accession>
<dbReference type="OMA" id="MGKLLQF"/>
<protein>
    <submittedName>
        <fullName evidence="3">Kelch domain-containing protein 2</fullName>
    </submittedName>
</protein>
<organism evidence="3">
    <name type="scientific">Hydra vulgaris</name>
    <name type="common">Hydra</name>
    <name type="synonym">Hydra attenuata</name>
    <dbReference type="NCBI Taxonomy" id="6087"/>
    <lineage>
        <taxon>Eukaryota</taxon>
        <taxon>Metazoa</taxon>
        <taxon>Cnidaria</taxon>
        <taxon>Hydrozoa</taxon>
        <taxon>Hydroidolina</taxon>
        <taxon>Anthoathecata</taxon>
        <taxon>Aplanulata</taxon>
        <taxon>Hydridae</taxon>
        <taxon>Hydra</taxon>
    </lineage>
</organism>
<evidence type="ECO:0000256" key="2">
    <source>
        <dbReference type="ARBA" id="ARBA00022737"/>
    </source>
</evidence>
<keyword evidence="1" id="KW-0880">Kelch repeat</keyword>
<name>T2M3D4_HYDVU</name>
<dbReference type="InterPro" id="IPR011043">
    <property type="entry name" value="Gal_Oxase/kelch_b-propeller"/>
</dbReference>
<dbReference type="KEGG" id="hmg:100204303"/>
<dbReference type="Pfam" id="PF24681">
    <property type="entry name" value="Kelch_KLHDC2_KLHL20_DRC7"/>
    <property type="match status" value="2"/>
</dbReference>
<proteinExistence type="evidence at transcript level"/>
<dbReference type="PANTHER" id="PTHR46228">
    <property type="entry name" value="KELCH DOMAIN-CONTAINING PROTEIN"/>
    <property type="match status" value="1"/>
</dbReference>
<dbReference type="OrthoDB" id="10251809at2759"/>
<dbReference type="EMBL" id="HAAD01000208">
    <property type="protein sequence ID" value="CDG66440.1"/>
    <property type="molecule type" value="mRNA"/>
</dbReference>
<dbReference type="SMART" id="SM00612">
    <property type="entry name" value="Kelch"/>
    <property type="match status" value="1"/>
</dbReference>
<dbReference type="AlphaFoldDB" id="T2M3D4"/>
<dbReference type="GeneID" id="100204303"/>
<gene>
    <name evidence="3" type="primary">KLHDC2</name>
</gene>
<evidence type="ECO:0000256" key="1">
    <source>
        <dbReference type="ARBA" id="ARBA00022441"/>
    </source>
</evidence>
<sequence length="405" mass="46214">MSFFIPTVYGDIPKKRSGHAAVFFNGQLIVFGGYGDSDEEDIGQQLCKNIWSYNIEISQWTKHVTKGKHPGKSTGSSAILLGHNVYLFGGFYKQSGQTNKLYCLDLTSLTWSELTEQVQGDGPSAKDKMCSWKIDNKIIYFGGFGAPPNNISQMKGEFYFEEFPQGFCRGFGWNNHLHILECGDVLEWKEPSCIGNRPSPRAAASSSQLGYRGYLFGGRFKEERRNDLFTLDLRTYEWTEINIFSQKPHGRSWHAMAPISDNHLFVYGGFDNNGNALKDVWIFDCENKTWNEKENASSSFGVALAPRMWHTACNTDQPGEIIVFGGCSNSILSYETCLHTNSVAFFRFSPLSLQKMCTDYVIQHYNIYRKSLELLPKMLRWAIDYRYRMIRNNPRGKLVKNCTSM</sequence>
<dbReference type="InterPro" id="IPR015915">
    <property type="entry name" value="Kelch-typ_b-propeller"/>
</dbReference>
<evidence type="ECO:0000313" key="3">
    <source>
        <dbReference type="EMBL" id="CDG66440.1"/>
    </source>
</evidence>
<dbReference type="SUPFAM" id="SSF117281">
    <property type="entry name" value="Kelch motif"/>
    <property type="match status" value="1"/>
</dbReference>